<dbReference type="Pfam" id="PF01646">
    <property type="entry name" value="Herpes_UL24"/>
    <property type="match status" value="1"/>
</dbReference>
<evidence type="ECO:0000313" key="1">
    <source>
        <dbReference type="EMBL" id="ABK55352.1"/>
    </source>
</evidence>
<dbReference type="InterPro" id="IPR002580">
    <property type="entry name" value="Herpes_UL24"/>
</dbReference>
<gene>
    <name evidence="1" type="primary">UL24</name>
</gene>
<name>A0MWE4_9ALPH</name>
<protein>
    <submittedName>
        <fullName evidence="1">UL24</fullName>
    </submittedName>
</protein>
<dbReference type="EMBL" id="EF053033">
    <property type="protein sequence ID" value="ABK55352.1"/>
    <property type="molecule type" value="Genomic_DNA"/>
</dbReference>
<sequence>MASKVQKKRAGLSVRKSRAVTFDRKCIGAATTAALKNAEQRPCRRVAGSKRRTDANTSGSVARRLKAGVRCHNRFYGALANDLNKFRSNGGSPSKLIVRLFEHTLSLQTLKTVFDVRLTFEVNLGRRRPDCICMIKTGEAETADVICIILELKTCKFVKNMTTGSKQQQTWTGIRQLMESAILLERIMPPGCSQFLICPLLVFVAQRGLDILRITRFAHRRVSSNFAALSASIAGLSEYHIPTKGKRRKAKCICSQYVQLESELYSKDACKIVDKDDIDDAIMNPTCARTPSENSSSLAKKRWWEEFSPGVGTSSAAGENIPHGNATGIHSVRLLRLWGYGQLVTPQTNTGLNNTEEPKTNIDGINGEYGYDGKHGVASDSDINCSDTETQIGGGVLRFVASIFRPTKH</sequence>
<reference evidence="1" key="1">
    <citation type="submission" date="2006-10" db="EMBL/GenBank/DDBJ databases">
        <title>Clonning and Sequence Analysis of Duck Enteritis Virus UL22, UL23 and UL24 Genes.</title>
        <authorList>
            <person name="Zhang C."/>
            <person name="Zhang X."/>
            <person name="Ye W."/>
        </authorList>
    </citation>
    <scope>NUCLEOTIDE SEQUENCE</scope>
</reference>
<accession>A0MWE4</accession>
<proteinExistence type="predicted"/>
<organism evidence="1">
    <name type="scientific">anatid alphaherpesvirus 1</name>
    <dbReference type="NCBI Taxonomy" id="104388"/>
    <lineage>
        <taxon>Viruses</taxon>
        <taxon>Duplodnaviria</taxon>
        <taxon>Heunggongvirae</taxon>
        <taxon>Peploviricota</taxon>
        <taxon>Herviviricetes</taxon>
        <taxon>Herpesvirales</taxon>
        <taxon>Orthoherpesviridae</taxon>
        <taxon>Alphaherpesvirinae</taxon>
        <taxon>Mardivirus</taxon>
        <taxon>Mardivirus anatidalpha1</taxon>
    </lineage>
</organism>